<proteinExistence type="predicted"/>
<evidence type="ECO:0000313" key="1">
    <source>
        <dbReference type="EMBL" id="ADU44548.1"/>
    </source>
</evidence>
<sequence>MERDIKTVTMTLDNYNTLMAQVAKLHALERAGVDEWEWYGEAMDLLREQED</sequence>
<dbReference type="KEGG" id="rpx:Rpdx1_2967"/>
<dbReference type="Proteomes" id="UP000001402">
    <property type="component" value="Chromosome"/>
</dbReference>
<protein>
    <submittedName>
        <fullName evidence="1">Uncharacterized protein</fullName>
    </submittedName>
</protein>
<dbReference type="EMBL" id="CP002418">
    <property type="protein sequence ID" value="ADU44548.1"/>
    <property type="molecule type" value="Genomic_DNA"/>
</dbReference>
<reference evidence="1" key="1">
    <citation type="submission" date="2010-12" db="EMBL/GenBank/DDBJ databases">
        <title>Complete sequence of Rhodopseudomonas palustris DX-1.</title>
        <authorList>
            <consortium name="US DOE Joint Genome Institute"/>
            <person name="Lucas S."/>
            <person name="Copeland A."/>
            <person name="Lapidus A."/>
            <person name="Cheng J.-F."/>
            <person name="Goodwin L."/>
            <person name="Pitluck S."/>
            <person name="Misra M."/>
            <person name="Chertkov O."/>
            <person name="Detter J.C."/>
            <person name="Han C."/>
            <person name="Tapia R."/>
            <person name="Land M."/>
            <person name="Hauser L."/>
            <person name="Kyrpides N."/>
            <person name="Ivanova N."/>
            <person name="Ovchinnikova G."/>
            <person name="Logan B."/>
            <person name="Oda Y."/>
            <person name="Harwood C."/>
            <person name="Woyke T."/>
        </authorList>
    </citation>
    <scope>NUCLEOTIDE SEQUENCE [LARGE SCALE GENOMIC DNA]</scope>
    <source>
        <strain evidence="1">DX-1</strain>
    </source>
</reference>
<name>E6VL53_RHOPX</name>
<dbReference type="InterPro" id="IPR058007">
    <property type="entry name" value="Gp5.9"/>
</dbReference>
<evidence type="ECO:0000313" key="2">
    <source>
        <dbReference type="Proteomes" id="UP000001402"/>
    </source>
</evidence>
<dbReference type="Pfam" id="PF25708">
    <property type="entry name" value="Phage_T7_Gp5_9"/>
    <property type="match status" value="1"/>
</dbReference>
<dbReference type="HOGENOM" id="CLU_3103236_0_0_5"/>
<gene>
    <name evidence="1" type="ordered locus">Rpdx1_2967</name>
</gene>
<dbReference type="AlphaFoldDB" id="E6VL53"/>
<accession>E6VL53</accession>
<dbReference type="STRING" id="652103.Rpdx1_2967"/>
<organism evidence="1 2">
    <name type="scientific">Rhodopseudomonas palustris (strain DX-1)</name>
    <dbReference type="NCBI Taxonomy" id="652103"/>
    <lineage>
        <taxon>Bacteria</taxon>
        <taxon>Pseudomonadati</taxon>
        <taxon>Pseudomonadota</taxon>
        <taxon>Alphaproteobacteria</taxon>
        <taxon>Hyphomicrobiales</taxon>
        <taxon>Nitrobacteraceae</taxon>
        <taxon>Rhodopseudomonas</taxon>
    </lineage>
</organism>